<reference evidence="2 3" key="1">
    <citation type="journal article" date="2001" name="Science">
        <title>The genome of the natural genetic engineer Agrobacterium tumefaciens C58.</title>
        <authorList>
            <person name="Wood D.W."/>
            <person name="Setubal J.C."/>
            <person name="Kaul R."/>
            <person name="Monks D.E."/>
            <person name="Kitajima J.P."/>
            <person name="Okura V.K."/>
            <person name="Zhou Y."/>
            <person name="Chen L."/>
            <person name="Wood G.E."/>
            <person name="Almeida N.F.Jr."/>
            <person name="Woo L."/>
            <person name="Chen Y."/>
            <person name="Paulsen I.T."/>
            <person name="Eisen J.A."/>
            <person name="Karp P.D."/>
            <person name="Bovee D.Sr."/>
            <person name="Chapman P."/>
            <person name="Clendenning J."/>
            <person name="Deatherage G."/>
            <person name="Gillet W."/>
            <person name="Grant C."/>
            <person name="Kutyavin T."/>
            <person name="Levy R."/>
            <person name="Li M.J."/>
            <person name="McClelland E."/>
            <person name="Palmieri A."/>
            <person name="Raymond C."/>
            <person name="Rouse G."/>
            <person name="Saenphimmachak C."/>
            <person name="Wu Z."/>
            <person name="Romero P."/>
            <person name="Gordon D."/>
            <person name="Zhang S."/>
            <person name="Yoo H."/>
            <person name="Tao Y."/>
            <person name="Biddle P."/>
            <person name="Jung M."/>
            <person name="Krespan W."/>
            <person name="Perry M."/>
            <person name="Gordon-Kamm B."/>
            <person name="Liao L."/>
            <person name="Kim S."/>
            <person name="Hendrick C."/>
            <person name="Zhao Z.Y."/>
            <person name="Dolan M."/>
            <person name="Chumley F."/>
            <person name="Tingey S.V."/>
            <person name="Tomb J.F."/>
            <person name="Gordon M.P."/>
            <person name="Olson M.V."/>
            <person name="Nester E.W."/>
        </authorList>
    </citation>
    <scope>NUCLEOTIDE SEQUENCE [LARGE SCALE GENOMIC DNA]</scope>
    <source>
        <strain evidence="3">C58 / ATCC 33970</strain>
    </source>
</reference>
<dbReference type="PANTHER" id="PTHR36512">
    <property type="entry name" value="D-AMINOPEPTIDASE"/>
    <property type="match status" value="1"/>
</dbReference>
<dbReference type="EMBL" id="AE007872">
    <property type="protein sequence ID" value="AAK90616.1"/>
    <property type="molecule type" value="Genomic_DNA"/>
</dbReference>
<dbReference type="GO" id="GO:0004177">
    <property type="term" value="F:aminopeptidase activity"/>
    <property type="evidence" value="ECO:0007669"/>
    <property type="project" value="UniProtKB-KW"/>
</dbReference>
<gene>
    <name evidence="2" type="ordered locus">Atu5242</name>
</gene>
<dbReference type="EnsemblBacteria" id="AAK90616">
    <property type="protein sequence ID" value="AAK90616"/>
    <property type="gene ID" value="Atu5242"/>
</dbReference>
<keyword evidence="2" id="KW-0031">Aminopeptidase</keyword>
<protein>
    <submittedName>
        <fullName evidence="2">Aminopeptidase</fullName>
    </submittedName>
</protein>
<dbReference type="AlphaFoldDB" id="A9CLI0"/>
<accession>A9CLI0</accession>
<dbReference type="Proteomes" id="UP000000813">
    <property type="component" value="Plasmid At"/>
</dbReference>
<dbReference type="InterPro" id="IPR016117">
    <property type="entry name" value="ArgJ-like_dom_sf"/>
</dbReference>
<keyword evidence="2" id="KW-0645">Protease</keyword>
<dbReference type="BioCyc" id="AGRO:ATU5242-MONOMER"/>
<dbReference type="OrthoDB" id="9770388at2"/>
<dbReference type="RefSeq" id="WP_010974502.1">
    <property type="nucleotide sequence ID" value="NC_003064.2"/>
</dbReference>
<name>A9CLI0_AGRFC</name>
<reference evidence="2 3" key="2">
    <citation type="journal article" date="2001" name="Science">
        <title>Genome sequence of the plant pathogen and biotechnology agent Agrobacterium tumefaciens C58.</title>
        <authorList>
            <person name="Goodner B."/>
            <person name="Hinkle G."/>
            <person name="Gattung S."/>
            <person name="Miller N."/>
            <person name="Blanchard M."/>
            <person name="Qurollo B."/>
            <person name="Goldman B.S."/>
            <person name="Cao Y."/>
            <person name="Askenazi M."/>
            <person name="Halling C."/>
            <person name="Mullin L."/>
            <person name="Houmiel K."/>
            <person name="Gordon J."/>
            <person name="Vaudin M."/>
            <person name="Iartchouk O."/>
            <person name="Epp A."/>
            <person name="Liu F."/>
            <person name="Wollam C."/>
            <person name="Allinger M."/>
            <person name="Doughty D."/>
            <person name="Scott C."/>
            <person name="Lappas C."/>
            <person name="Markelz B."/>
            <person name="Flanagan C."/>
            <person name="Crowell C."/>
            <person name="Gurson J."/>
            <person name="Lomo C."/>
            <person name="Sear C."/>
            <person name="Strub G."/>
            <person name="Cielo C."/>
            <person name="Slater S."/>
        </authorList>
    </citation>
    <scope>NUCLEOTIDE SEQUENCE [LARGE SCALE GENOMIC DNA]</scope>
    <source>
        <strain evidence="3">C58 / ATCC 33970</strain>
    </source>
</reference>
<dbReference type="PATRIC" id="fig|176299.10.peg.4918"/>
<evidence type="ECO:0000313" key="2">
    <source>
        <dbReference type="EMBL" id="AAK90616.1"/>
    </source>
</evidence>
<evidence type="ECO:0000256" key="1">
    <source>
        <dbReference type="ARBA" id="ARBA00007068"/>
    </source>
</evidence>
<evidence type="ECO:0000313" key="3">
    <source>
        <dbReference type="Proteomes" id="UP000000813"/>
    </source>
</evidence>
<dbReference type="MEROPS" id="P01.001"/>
<dbReference type="SUPFAM" id="SSF56266">
    <property type="entry name" value="DmpA/ArgJ-like"/>
    <property type="match status" value="1"/>
</dbReference>
<dbReference type="HOGENOM" id="CLU_024709_0_0_5"/>
<keyword evidence="2" id="KW-0614">Plasmid</keyword>
<dbReference type="Pfam" id="PF03576">
    <property type="entry name" value="Peptidase_S58"/>
    <property type="match status" value="1"/>
</dbReference>
<dbReference type="KEGG" id="atu:Atu5242"/>
<keyword evidence="3" id="KW-1185">Reference proteome</keyword>
<sequence length="384" mass="40605">MINETNKACQKRARDFGIAFDGMPGPLNAITDIAGIHVGVSTIREEVPRPGRKLPVRTGVTAILPHATASEPVPVFAGIHRFNGNGEMTGSHWIDDGGYFVGPVLITNTHSVGIAHHSAARWMIDRYSATYEGDEQLWIMPVVAETYDGLLNDINGQHVTVDHVFEALNGANTGPVAEGSVGGGTGMIAYGFKGGTGTASRRIAVGGEEFTVAALVQANHGQRDWLSIGGLPVGKLLQQTDPDLSERGSIIVVIATDVPLAPHQLQKLARRGAIGIGRNGTVGGSNSGDIFLAFSTANPHPMRHKAGPLLSIVMVNDDVLDPVYQAVVQSVEEAVVNAMIAAETTGGTPYDRYRIEAIDGNEVARLLAAVTALHRGSQAPRRDI</sequence>
<dbReference type="eggNOG" id="COG3191">
    <property type="taxonomic scope" value="Bacteria"/>
</dbReference>
<dbReference type="PIR" id="AE3189">
    <property type="entry name" value="AE3189"/>
</dbReference>
<dbReference type="PANTHER" id="PTHR36512:SF3">
    <property type="entry name" value="BLR5678 PROTEIN"/>
    <property type="match status" value="1"/>
</dbReference>
<comment type="similarity">
    <text evidence="1">Belongs to the peptidase S58 family.</text>
</comment>
<dbReference type="GeneID" id="1137015"/>
<keyword evidence="2" id="KW-0378">Hydrolase</keyword>
<dbReference type="CDD" id="cd02253">
    <property type="entry name" value="DmpA"/>
    <property type="match status" value="1"/>
</dbReference>
<organism evidence="2 3">
    <name type="scientific">Agrobacterium fabrum (strain C58 / ATCC 33970)</name>
    <name type="common">Agrobacterium tumefaciens (strain C58)</name>
    <dbReference type="NCBI Taxonomy" id="176299"/>
    <lineage>
        <taxon>Bacteria</taxon>
        <taxon>Pseudomonadati</taxon>
        <taxon>Pseudomonadota</taxon>
        <taxon>Alphaproteobacteria</taxon>
        <taxon>Hyphomicrobiales</taxon>
        <taxon>Rhizobiaceae</taxon>
        <taxon>Rhizobium/Agrobacterium group</taxon>
        <taxon>Agrobacterium</taxon>
        <taxon>Agrobacterium tumefaciens complex</taxon>
    </lineage>
</organism>
<dbReference type="InterPro" id="IPR005321">
    <property type="entry name" value="Peptidase_S58_DmpA"/>
</dbReference>
<dbReference type="Gene3D" id="3.60.70.12">
    <property type="entry name" value="L-amino peptidase D-ALA esterase/amidase"/>
    <property type="match status" value="1"/>
</dbReference>
<proteinExistence type="inferred from homology"/>
<dbReference type="PhylomeDB" id="A9CLI0"/>
<geneLocation type="plasmid" evidence="2 3">
    <name>At</name>
</geneLocation>